<feature type="transmembrane region" description="Helical" evidence="1">
    <location>
        <begin position="90"/>
        <end position="113"/>
    </location>
</feature>
<keyword evidence="1" id="KW-0472">Membrane</keyword>
<keyword evidence="1" id="KW-0812">Transmembrane</keyword>
<dbReference type="InterPro" id="IPR010656">
    <property type="entry name" value="DctM"/>
</dbReference>
<name>A0A318SDG8_9DEIO</name>
<dbReference type="AlphaFoldDB" id="A0A318SDG8"/>
<feature type="transmembrane region" description="Helical" evidence="1">
    <location>
        <begin position="604"/>
        <end position="621"/>
    </location>
</feature>
<sequence length="702" mass="73921">MTVSNSASDAGEARAQEIMESVELGGRKVVGWQRTLIGVVAVAWSLWQLYMAYVGNVDTFLQRASHLAFAFALVFLVYPFKKSQKAYIPWFDWLLGLAAVASVGWILVQYASIATVQGGVLTPTDVIFGSVTVVLLLIAGWRALGPAMSIVALVFILYTLTGPRGLIEADLGRLLQLHAGLNWAQLIGQLYANTEGIFGSPIAVSAQIVFLFVLFGAMFDRMGAGDWFMQVAQALLGSFRGGPAKASVVSSALNGIVSGSSVSNVVTGGNITIGTMKRVGYTAEKAGGIEVASSSNGQLMPPVMGAAAFIMAENLQIPYSQLILAAALPALLCYATLLVAVHIEALKLGLKGLPRNELPPLAGALRSGWYYMLPVVYLVFALAVLQITPERAALNTIFVMVGMIFVQEVWKAVRAKEQVTRGLRASVDMIVGSLETGARNMIGIAIATAAAGVIVGTVTVTGIGFGLADILGAASEIFRNFFLALGGALTFVGVDPASFANTGELILILFLAQIICLLLGMGLPTTANYIVMAALIVPVLLKLAGEAGYTVPPLAAHMFAFYFGIMADTTPPVALAAFAAAAISGGNPVKTGVQGFIYEMRTALLAYMIFFNPALLLIGVNSVGEGIWIALTAFVGLSAFSAGTLGFLHRRTNVLERVALIVAGLLLVPTNPVLDMVGAGLFLGVYLLQRARRTVAPPLRPL</sequence>
<reference evidence="3 4" key="1">
    <citation type="submission" date="2018-06" db="EMBL/GenBank/DDBJ databases">
        <title>Genomic Encyclopedia of Type Strains, Phase IV (KMG-IV): sequencing the most valuable type-strain genomes for metagenomic binning, comparative biology and taxonomic classification.</title>
        <authorList>
            <person name="Goeker M."/>
        </authorList>
    </citation>
    <scope>NUCLEOTIDE SEQUENCE [LARGE SCALE GENOMIC DNA]</scope>
    <source>
        <strain evidence="3 4">DSM 18048</strain>
    </source>
</reference>
<feature type="transmembrane region" description="Helical" evidence="1">
    <location>
        <begin position="480"/>
        <end position="499"/>
    </location>
</feature>
<feature type="transmembrane region" description="Helical" evidence="1">
    <location>
        <begin position="60"/>
        <end position="78"/>
    </location>
</feature>
<feature type="transmembrane region" description="Helical" evidence="1">
    <location>
        <begin position="505"/>
        <end position="523"/>
    </location>
</feature>
<dbReference type="InterPro" id="IPR011853">
    <property type="entry name" value="TRAP_DctM-Dct_fused"/>
</dbReference>
<evidence type="ECO:0000256" key="1">
    <source>
        <dbReference type="SAM" id="Phobius"/>
    </source>
</evidence>
<feature type="transmembrane region" description="Helical" evidence="1">
    <location>
        <begin position="322"/>
        <end position="343"/>
    </location>
</feature>
<evidence type="ECO:0000313" key="4">
    <source>
        <dbReference type="Proteomes" id="UP000248326"/>
    </source>
</evidence>
<dbReference type="Pfam" id="PF06808">
    <property type="entry name" value="DctM"/>
    <property type="match status" value="1"/>
</dbReference>
<feature type="domain" description="TRAP C4-dicarboxylate transport system permease DctM subunit" evidence="2">
    <location>
        <begin position="132"/>
        <end position="620"/>
    </location>
</feature>
<protein>
    <submittedName>
        <fullName evidence="3">TRAP transporter 4TM/12TM fusion protein</fullName>
    </submittedName>
</protein>
<dbReference type="OrthoDB" id="9759894at2"/>
<feature type="transmembrane region" description="Helical" evidence="1">
    <location>
        <begin position="561"/>
        <end position="583"/>
    </location>
</feature>
<evidence type="ECO:0000313" key="3">
    <source>
        <dbReference type="EMBL" id="PYE54499.1"/>
    </source>
</evidence>
<dbReference type="EMBL" id="QJSX01000005">
    <property type="protein sequence ID" value="PYE54499.1"/>
    <property type="molecule type" value="Genomic_DNA"/>
</dbReference>
<accession>A0A318SDG8</accession>
<dbReference type="RefSeq" id="WP_110886275.1">
    <property type="nucleotide sequence ID" value="NZ_QJSX01000005.1"/>
</dbReference>
<feature type="transmembrane region" description="Helical" evidence="1">
    <location>
        <begin position="368"/>
        <end position="385"/>
    </location>
</feature>
<feature type="transmembrane region" description="Helical" evidence="1">
    <location>
        <begin position="133"/>
        <end position="159"/>
    </location>
</feature>
<dbReference type="Proteomes" id="UP000248326">
    <property type="component" value="Unassembled WGS sequence"/>
</dbReference>
<dbReference type="NCBIfam" id="TIGR02123">
    <property type="entry name" value="TRAP_fused"/>
    <property type="match status" value="1"/>
</dbReference>
<dbReference type="PANTHER" id="PTHR43849:SF2">
    <property type="entry name" value="BLL3936 PROTEIN"/>
    <property type="match status" value="1"/>
</dbReference>
<keyword evidence="1" id="KW-1133">Transmembrane helix</keyword>
<dbReference type="PANTHER" id="PTHR43849">
    <property type="entry name" value="BLL3936 PROTEIN"/>
    <property type="match status" value="1"/>
</dbReference>
<gene>
    <name evidence="3" type="ORF">DES52_105137</name>
</gene>
<organism evidence="3 4">
    <name type="scientific">Deinococcus yavapaiensis KR-236</name>
    <dbReference type="NCBI Taxonomy" id="694435"/>
    <lineage>
        <taxon>Bacteria</taxon>
        <taxon>Thermotogati</taxon>
        <taxon>Deinococcota</taxon>
        <taxon>Deinococci</taxon>
        <taxon>Deinococcales</taxon>
        <taxon>Deinococcaceae</taxon>
        <taxon>Deinococcus</taxon>
    </lineage>
</organism>
<feature type="transmembrane region" description="Helical" evidence="1">
    <location>
        <begin position="660"/>
        <end position="688"/>
    </location>
</feature>
<feature type="transmembrane region" description="Helical" evidence="1">
    <location>
        <begin position="441"/>
        <end position="468"/>
    </location>
</feature>
<feature type="transmembrane region" description="Helical" evidence="1">
    <location>
        <begin position="530"/>
        <end position="549"/>
    </location>
</feature>
<comment type="caution">
    <text evidence="3">The sequence shown here is derived from an EMBL/GenBank/DDBJ whole genome shotgun (WGS) entry which is preliminary data.</text>
</comment>
<proteinExistence type="predicted"/>
<feature type="transmembrane region" description="Helical" evidence="1">
    <location>
        <begin position="392"/>
        <end position="410"/>
    </location>
</feature>
<evidence type="ECO:0000259" key="2">
    <source>
        <dbReference type="Pfam" id="PF06808"/>
    </source>
</evidence>
<feature type="transmembrane region" description="Helical" evidence="1">
    <location>
        <begin position="627"/>
        <end position="648"/>
    </location>
</feature>
<feature type="transmembrane region" description="Helical" evidence="1">
    <location>
        <begin position="198"/>
        <end position="219"/>
    </location>
</feature>
<keyword evidence="4" id="KW-1185">Reference proteome</keyword>
<feature type="transmembrane region" description="Helical" evidence="1">
    <location>
        <begin position="36"/>
        <end position="54"/>
    </location>
</feature>